<evidence type="ECO:0000256" key="4">
    <source>
        <dbReference type="RuleBase" id="RU000363"/>
    </source>
</evidence>
<dbReference type="GO" id="GO:0006633">
    <property type="term" value="P:fatty acid biosynthetic process"/>
    <property type="evidence" value="ECO:0007669"/>
    <property type="project" value="TreeGrafter"/>
</dbReference>
<dbReference type="CDD" id="cd05233">
    <property type="entry name" value="SDR_c"/>
    <property type="match status" value="1"/>
</dbReference>
<comment type="similarity">
    <text evidence="1 4">Belongs to the short-chain dehydrogenases/reductases (SDR) family.</text>
</comment>
<dbReference type="InterPro" id="IPR036291">
    <property type="entry name" value="NAD(P)-bd_dom_sf"/>
</dbReference>
<accession>A0A3G2UQA8</accession>
<dbReference type="PRINTS" id="PR00081">
    <property type="entry name" value="GDHRDH"/>
</dbReference>
<proteinExistence type="inferred from homology"/>
<dbReference type="PANTHER" id="PTHR42760:SF133">
    <property type="entry name" value="3-OXOACYL-[ACYL-CARRIER-PROTEIN] REDUCTASE"/>
    <property type="match status" value="1"/>
</dbReference>
<feature type="transmembrane region" description="Helical" evidence="5">
    <location>
        <begin position="20"/>
        <end position="40"/>
    </location>
</feature>
<dbReference type="Gene3D" id="3.40.50.720">
    <property type="entry name" value="NAD(P)-binding Rossmann-like Domain"/>
    <property type="match status" value="1"/>
</dbReference>
<protein>
    <submittedName>
        <fullName evidence="7">SDR family oxidoreductase</fullName>
    </submittedName>
</protein>
<dbReference type="AlphaFoldDB" id="A0A3G2UQA8"/>
<keyword evidence="5" id="KW-1133">Transmembrane helix</keyword>
<dbReference type="EMBL" id="CP033230">
    <property type="protein sequence ID" value="AYO77390.1"/>
    <property type="molecule type" value="Genomic_DNA"/>
</dbReference>
<dbReference type="InterPro" id="IPR020904">
    <property type="entry name" value="Sc_DH/Rdtase_CS"/>
</dbReference>
<dbReference type="Pfam" id="PF00106">
    <property type="entry name" value="adh_short"/>
    <property type="match status" value="1"/>
</dbReference>
<reference evidence="7 8" key="1">
    <citation type="submission" date="2018-10" db="EMBL/GenBank/DDBJ databases">
        <title>Characterization and genome analysis of a novel bacterium Sphingobium yanoikuyae SJTF8 capable of degrading PAHs.</title>
        <authorList>
            <person name="Yin C."/>
            <person name="Xiong W."/>
            <person name="Liang R."/>
        </authorList>
    </citation>
    <scope>NUCLEOTIDE SEQUENCE [LARGE SCALE GENOMIC DNA]</scope>
    <source>
        <strain evidence="7 8">SJTF8</strain>
    </source>
</reference>
<sequence length="265" mass="27503">MTSSGVDRVPSGGDDLAGRVILVTGASSGLGAHFAAMLAARGARLVLGARRRPLLADVEAAIVAAGGQAISIALDVTDPASVAAAYDVAEQAYGPVDTVIANAGTNVEGPAIDLDIADFDQVMAVNVRGLFLTVREGARRLMAIDPAQRRDGRIVIISSITAQSVSPGLAVYSASKAAVLQLGRVLARDWANKGINLNILCPGYIETDLNADWFHGAGGARQVAGWPRRRLMDADALDAMLAYLCSDASRFVTGSVFTIDDGQTL</sequence>
<dbReference type="FunFam" id="3.40.50.720:FF:000084">
    <property type="entry name" value="Short-chain dehydrogenase reductase"/>
    <property type="match status" value="1"/>
</dbReference>
<keyword evidence="5" id="KW-0472">Membrane</keyword>
<dbReference type="Proteomes" id="UP000280708">
    <property type="component" value="Chromosome"/>
</dbReference>
<comment type="catalytic activity">
    <reaction evidence="3">
        <text>2,5-dichlorocyclohexa-2,5-dien-1,4-diol + NAD(+) = 2,5-dichlorohydroquinone + NADH + H(+)</text>
        <dbReference type="Rhea" id="RHEA:15741"/>
        <dbReference type="ChEBI" id="CHEBI:15378"/>
        <dbReference type="ChEBI" id="CHEBI:27545"/>
        <dbReference type="ChEBI" id="CHEBI:28975"/>
        <dbReference type="ChEBI" id="CHEBI:57540"/>
        <dbReference type="ChEBI" id="CHEBI:57945"/>
    </reaction>
</comment>
<dbReference type="PRINTS" id="PR00080">
    <property type="entry name" value="SDRFAMILY"/>
</dbReference>
<dbReference type="SUPFAM" id="SSF51735">
    <property type="entry name" value="NAD(P)-binding Rossmann-fold domains"/>
    <property type="match status" value="1"/>
</dbReference>
<dbReference type="InterPro" id="IPR057326">
    <property type="entry name" value="KR_dom"/>
</dbReference>
<gene>
    <name evidence="7" type="ORF">EBF16_11170</name>
</gene>
<evidence type="ECO:0000259" key="6">
    <source>
        <dbReference type="SMART" id="SM00822"/>
    </source>
</evidence>
<keyword evidence="2" id="KW-0560">Oxidoreductase</keyword>
<dbReference type="InterPro" id="IPR002347">
    <property type="entry name" value="SDR_fam"/>
</dbReference>
<evidence type="ECO:0000313" key="7">
    <source>
        <dbReference type="EMBL" id="AYO77390.1"/>
    </source>
</evidence>
<evidence type="ECO:0000313" key="8">
    <source>
        <dbReference type="Proteomes" id="UP000280708"/>
    </source>
</evidence>
<feature type="domain" description="Ketoreductase" evidence="6">
    <location>
        <begin position="19"/>
        <end position="208"/>
    </location>
</feature>
<organism evidence="7 8">
    <name type="scientific">Sphingobium yanoikuyae</name>
    <name type="common">Sphingomonas yanoikuyae</name>
    <dbReference type="NCBI Taxonomy" id="13690"/>
    <lineage>
        <taxon>Bacteria</taxon>
        <taxon>Pseudomonadati</taxon>
        <taxon>Pseudomonadota</taxon>
        <taxon>Alphaproteobacteria</taxon>
        <taxon>Sphingomonadales</taxon>
        <taxon>Sphingomonadaceae</taxon>
        <taxon>Sphingobium</taxon>
    </lineage>
</organism>
<dbReference type="GO" id="GO:0016616">
    <property type="term" value="F:oxidoreductase activity, acting on the CH-OH group of donors, NAD or NADP as acceptor"/>
    <property type="evidence" value="ECO:0007669"/>
    <property type="project" value="TreeGrafter"/>
</dbReference>
<evidence type="ECO:0000256" key="2">
    <source>
        <dbReference type="ARBA" id="ARBA00023002"/>
    </source>
</evidence>
<evidence type="ECO:0000256" key="5">
    <source>
        <dbReference type="SAM" id="Phobius"/>
    </source>
</evidence>
<dbReference type="PANTHER" id="PTHR42760">
    <property type="entry name" value="SHORT-CHAIN DEHYDROGENASES/REDUCTASES FAMILY MEMBER"/>
    <property type="match status" value="1"/>
</dbReference>
<keyword evidence="5" id="KW-0812">Transmembrane</keyword>
<dbReference type="PROSITE" id="PS00061">
    <property type="entry name" value="ADH_SHORT"/>
    <property type="match status" value="1"/>
</dbReference>
<dbReference type="GO" id="GO:0048038">
    <property type="term" value="F:quinone binding"/>
    <property type="evidence" value="ECO:0007669"/>
    <property type="project" value="TreeGrafter"/>
</dbReference>
<dbReference type="SMART" id="SM00822">
    <property type="entry name" value="PKS_KR"/>
    <property type="match status" value="1"/>
</dbReference>
<evidence type="ECO:0000256" key="1">
    <source>
        <dbReference type="ARBA" id="ARBA00006484"/>
    </source>
</evidence>
<dbReference type="RefSeq" id="WP_052076536.1">
    <property type="nucleotide sequence ID" value="NZ_CAIGKD010000004.1"/>
</dbReference>
<name>A0A3G2UQA8_SPHYA</name>
<evidence type="ECO:0000256" key="3">
    <source>
        <dbReference type="ARBA" id="ARBA00051383"/>
    </source>
</evidence>